<reference evidence="2 3" key="1">
    <citation type="submission" date="2012-09" db="EMBL/GenBank/DDBJ databases">
        <title>Genome Sequence of Bacillus sp. DW5-4.</title>
        <authorList>
            <person name="Lai Q."/>
            <person name="Liu Y."/>
            <person name="Shao Z."/>
        </authorList>
    </citation>
    <scope>NUCLEOTIDE SEQUENCE [LARGE SCALE GENOMIC DNA]</scope>
    <source>
        <strain evidence="2 3">DW5-4</strain>
    </source>
</reference>
<proteinExistence type="predicted"/>
<sequence length="259" mass="29534">MKKGGRHVEHTVQIEEAVVELSLDWLIGKVRIHQHDHSYILIHQITNNAFPRRHLLQYQVREGRLVIQDRRKRKFSLGLHLHKTDLEIYLPQKQIQSMSIHCKGANLHLDGLRMEEVKCQLTSGKAMFTGDIKHLRLQTVGGLISSQQLITQTLELRTTSSKVEMVGAFSDIDLHATGRRIQIDSITMLHSLKSTTTGADVKLAIPENDGFSCYVKKRSGVFQNDFPCVGEKENKVHKNGQKTFEIDIRGGQFRLSETH</sequence>
<dbReference type="EMBL" id="JOTP01000024">
    <property type="protein sequence ID" value="KEP25384.1"/>
    <property type="molecule type" value="Genomic_DNA"/>
</dbReference>
<dbReference type="Pfam" id="PF13349">
    <property type="entry name" value="DUF4097"/>
    <property type="match status" value="1"/>
</dbReference>
<gene>
    <name evidence="2" type="ORF">BA70_09265</name>
</gene>
<evidence type="ECO:0000259" key="1">
    <source>
        <dbReference type="Pfam" id="PF13349"/>
    </source>
</evidence>
<dbReference type="eggNOG" id="COG3595">
    <property type="taxonomic scope" value="Bacteria"/>
</dbReference>
<organism evidence="2 3">
    <name type="scientific">Bacillus zhangzhouensis</name>
    <dbReference type="NCBI Taxonomy" id="1178540"/>
    <lineage>
        <taxon>Bacteria</taxon>
        <taxon>Bacillati</taxon>
        <taxon>Bacillota</taxon>
        <taxon>Bacilli</taxon>
        <taxon>Bacillales</taxon>
        <taxon>Bacillaceae</taxon>
        <taxon>Bacillus</taxon>
    </lineage>
</organism>
<comment type="caution">
    <text evidence="2">The sequence shown here is derived from an EMBL/GenBank/DDBJ whole genome shotgun (WGS) entry which is preliminary data.</text>
</comment>
<dbReference type="AlphaFoldDB" id="A0A081L808"/>
<evidence type="ECO:0000313" key="2">
    <source>
        <dbReference type="EMBL" id="KEP25384.1"/>
    </source>
</evidence>
<protein>
    <recommendedName>
        <fullName evidence="1">DUF4097 domain-containing protein</fullName>
    </recommendedName>
</protein>
<keyword evidence="3" id="KW-1185">Reference proteome</keyword>
<accession>A0A081L808</accession>
<dbReference type="Proteomes" id="UP000028091">
    <property type="component" value="Unassembled WGS sequence"/>
</dbReference>
<name>A0A081L808_9BACI</name>
<feature type="domain" description="DUF4097" evidence="1">
    <location>
        <begin position="29"/>
        <end position="246"/>
    </location>
</feature>
<dbReference type="InterPro" id="IPR025164">
    <property type="entry name" value="Toastrack_DUF4097"/>
</dbReference>
<evidence type="ECO:0000313" key="3">
    <source>
        <dbReference type="Proteomes" id="UP000028091"/>
    </source>
</evidence>
<dbReference type="Gene3D" id="2.160.20.120">
    <property type="match status" value="1"/>
</dbReference>